<evidence type="ECO:0000256" key="2">
    <source>
        <dbReference type="ARBA" id="ARBA00023127"/>
    </source>
</evidence>
<dbReference type="PANTHER" id="PTHR14248">
    <property type="entry name" value="CYCLIN Y, ISOFORM A"/>
    <property type="match status" value="1"/>
</dbReference>
<evidence type="ECO:0000256" key="3">
    <source>
        <dbReference type="ARBA" id="ARBA00070704"/>
    </source>
</evidence>
<dbReference type="FunFam" id="1.10.472.10:FF:000123">
    <property type="entry name" value="Cyclin-Y-like protein 2"/>
    <property type="match status" value="1"/>
</dbReference>
<dbReference type="CDD" id="cd20540">
    <property type="entry name" value="CYCLIN_CCNY_like"/>
    <property type="match status" value="1"/>
</dbReference>
<protein>
    <recommendedName>
        <fullName evidence="3">Cyclin-Y-like protein 2</fullName>
    </recommendedName>
</protein>
<dbReference type="Gene3D" id="1.10.472.10">
    <property type="entry name" value="Cyclin-like"/>
    <property type="match status" value="1"/>
</dbReference>
<gene>
    <name evidence="4" type="ORF">EGM_09527</name>
</gene>
<dbReference type="EMBL" id="CM001294">
    <property type="protein sequence ID" value="EHH59419.1"/>
    <property type="molecule type" value="Genomic_DNA"/>
</dbReference>
<dbReference type="Proteomes" id="UP000009130">
    <property type="component" value="Chromosome 19"/>
</dbReference>
<dbReference type="InterPro" id="IPR013922">
    <property type="entry name" value="Cyclin_PHO80-like"/>
</dbReference>
<sequence length="318" mass="36424">MGNTLNCCVCPKWGWHRSRVWPCESEICEAATGNTAPVAPVPAAVESTEFAFEAVESFHVHHIHDREMPEAFYFLTLEALLIWGVKVLSGDPFLSPTLGLSTKPLTTKYSSCSTIYLDDSTVSQPHFTTTIKSDADKSLDIFDEQLHPLAQGKMPKEYFERVPEHKFIYRFVHVLFKATNLTAEFAIVTLIYTERLLSYAEIDLCPTNWKRIVIGAILLTSKVWKDVTIWNREYCKLFVNASIEDINELERQFLQLIDYNIKVSGSVYAKYYFDLRSLAKDNSLHLPFYLLNKERAQNLQTLTRQPKLVAPVSPRCDN</sequence>
<dbReference type="InterPro" id="IPR036915">
    <property type="entry name" value="Cyclin-like_sf"/>
</dbReference>
<accession>G7PX45</accession>
<dbReference type="SUPFAM" id="SSF47954">
    <property type="entry name" value="Cyclin-like"/>
    <property type="match status" value="1"/>
</dbReference>
<evidence type="ECO:0000313" key="4">
    <source>
        <dbReference type="EMBL" id="EHH59419.1"/>
    </source>
</evidence>
<organism>
    <name type="scientific">Macaca fascicularis</name>
    <name type="common">Crab-eating macaque</name>
    <name type="synonym">Cynomolgus monkey</name>
    <dbReference type="NCBI Taxonomy" id="9541"/>
    <lineage>
        <taxon>Eukaryota</taxon>
        <taxon>Metazoa</taxon>
        <taxon>Chordata</taxon>
        <taxon>Craniata</taxon>
        <taxon>Vertebrata</taxon>
        <taxon>Euteleostomi</taxon>
        <taxon>Mammalia</taxon>
        <taxon>Eutheria</taxon>
        <taxon>Euarchontoglires</taxon>
        <taxon>Primates</taxon>
        <taxon>Haplorrhini</taxon>
        <taxon>Catarrhini</taxon>
        <taxon>Cercopithecidae</taxon>
        <taxon>Cercopithecinae</taxon>
        <taxon>Macaca</taxon>
    </lineage>
</organism>
<proteinExistence type="inferred from homology"/>
<keyword evidence="2" id="KW-0195">Cyclin</keyword>
<evidence type="ECO:0000256" key="1">
    <source>
        <dbReference type="ARBA" id="ARBA00005463"/>
    </source>
</evidence>
<dbReference type="Pfam" id="PF08613">
    <property type="entry name" value="Cyclin"/>
    <property type="match status" value="1"/>
</dbReference>
<name>G7PX45_MACFA</name>
<dbReference type="AlphaFoldDB" id="G7PX45"/>
<dbReference type="GO" id="GO:0019901">
    <property type="term" value="F:protein kinase binding"/>
    <property type="evidence" value="ECO:0007669"/>
    <property type="project" value="InterPro"/>
</dbReference>
<comment type="similarity">
    <text evidence="1">Belongs to the cyclin family. Cyclin Y subfamily.</text>
</comment>
<reference evidence="4" key="1">
    <citation type="journal article" date="2011" name="Nat. Biotechnol.">
        <title>Genome sequencing and comparison of two nonhuman primate animal models, the cynomolgus and Chinese rhesus macaques.</title>
        <authorList>
            <person name="Yan G."/>
            <person name="Zhang G."/>
            <person name="Fang X."/>
            <person name="Zhang Y."/>
            <person name="Li C."/>
            <person name="Ling F."/>
            <person name="Cooper D.N."/>
            <person name="Li Q."/>
            <person name="Li Y."/>
            <person name="van Gool A.J."/>
            <person name="Du H."/>
            <person name="Chen J."/>
            <person name="Chen R."/>
            <person name="Zhang P."/>
            <person name="Huang Z."/>
            <person name="Thompson J.R."/>
            <person name="Meng Y."/>
            <person name="Bai Y."/>
            <person name="Wang J."/>
            <person name="Zhuo M."/>
            <person name="Wang T."/>
            <person name="Huang Y."/>
            <person name="Wei L."/>
            <person name="Li J."/>
            <person name="Wang Z."/>
            <person name="Hu H."/>
            <person name="Yang P."/>
            <person name="Le L."/>
            <person name="Stenson P.D."/>
            <person name="Li B."/>
            <person name="Liu X."/>
            <person name="Ball E.V."/>
            <person name="An N."/>
            <person name="Huang Q."/>
            <person name="Zhang Y."/>
            <person name="Fan W."/>
            <person name="Zhang X."/>
            <person name="Li Y."/>
            <person name="Wang W."/>
            <person name="Katze M.G."/>
            <person name="Su B."/>
            <person name="Nielsen R."/>
            <person name="Yang H."/>
            <person name="Wang J."/>
            <person name="Wang X."/>
            <person name="Wang J."/>
        </authorList>
    </citation>
    <scope>NUCLEOTIDE SEQUENCE [LARGE SCALE GENOMIC DNA]</scope>
    <source>
        <strain evidence="4">CE-4</strain>
    </source>
</reference>